<organism evidence="4 5">
    <name type="scientific">Bifidobacterium lemurum</name>
    <dbReference type="NCBI Taxonomy" id="1603886"/>
    <lineage>
        <taxon>Bacteria</taxon>
        <taxon>Bacillati</taxon>
        <taxon>Actinomycetota</taxon>
        <taxon>Actinomycetes</taxon>
        <taxon>Bifidobacteriales</taxon>
        <taxon>Bifidobacteriaceae</taxon>
        <taxon>Bifidobacterium</taxon>
    </lineage>
</organism>
<dbReference type="OrthoDB" id="271711at2"/>
<dbReference type="AlphaFoldDB" id="A0A261FVE5"/>
<dbReference type="EMBL" id="MWWX01000002">
    <property type="protein sequence ID" value="OZG63139.1"/>
    <property type="molecule type" value="Genomic_DNA"/>
</dbReference>
<dbReference type="Gene3D" id="3.40.50.720">
    <property type="entry name" value="NAD(P)-binding Rossmann-like Domain"/>
    <property type="match status" value="1"/>
</dbReference>
<accession>A0A261FVE5</accession>
<dbReference type="InterPro" id="IPR050988">
    <property type="entry name" value="Mannitol_DH/Oxidoreductase"/>
</dbReference>
<dbReference type="SUPFAM" id="SSF48179">
    <property type="entry name" value="6-phosphogluconate dehydrogenase C-terminal domain-like"/>
    <property type="match status" value="1"/>
</dbReference>
<dbReference type="PRINTS" id="PR00084">
    <property type="entry name" value="MTLDHDRGNASE"/>
</dbReference>
<sequence length="546" mass="58790">MVHLNDDFTLHADQWRQAGIAVPSFDVDAMRETTAAHPYWLHFGAGNLFRAVHAPIAQTLIETGETGSGVLAAETFDPDIIDKAYHPFADRCLQVVLKADGSVESTLIASVAGAFGVRAHDEQWNALEQVFTHPELQFVTVTITEKGYAVEGADGKPLPWIAPEVENGPDAAVSAMGAMTALLFARFNAGGTPIAMVSTDNFSQNGDRFGASIRRFAELWRERGFVGQDFVDWLSDPAKVSFPLSMIDRITPNPAASVAAMLQERGFEDTQLIRGERGTNIAPFANAEETWYLVVEDAFPNGRPALEKAGVYVADRDTVNLADEMKVTTCLNPLHTAVATFGMLLGYESMSQAIADPSLTALAERLGYDEGLPVVADPGIFSPREFLRQVVEVRIPNPNIPDTPARISTDTSQKIPVRYGETIKKYLADSDLDVSDLIAIPLAIAGWLRLLIGADGKGTRDDGTPVAISPDPRLGELQRDLAGLSVGERHSHEAVSSAIAPILEDASLFGADLTDTALAPAITDYLVRFAAGTNTVHTVINEALGL</sequence>
<dbReference type="STRING" id="1603886.GCA_001895165_00916"/>
<evidence type="ECO:0000256" key="2">
    <source>
        <dbReference type="ARBA" id="ARBA00048615"/>
    </source>
</evidence>
<dbReference type="GO" id="GO:0008926">
    <property type="term" value="F:mannitol-1-phosphate 5-dehydrogenase activity"/>
    <property type="evidence" value="ECO:0007669"/>
    <property type="project" value="UniProtKB-EC"/>
</dbReference>
<keyword evidence="5" id="KW-1185">Reference proteome</keyword>
<dbReference type="InterPro" id="IPR008927">
    <property type="entry name" value="6-PGluconate_DH-like_C_sf"/>
</dbReference>
<dbReference type="InterPro" id="IPR000669">
    <property type="entry name" value="Mannitol_DH"/>
</dbReference>
<proteinExistence type="predicted"/>
<dbReference type="Pfam" id="PF08125">
    <property type="entry name" value="Mannitol_dh_C"/>
    <property type="match status" value="1"/>
</dbReference>
<gene>
    <name evidence="4" type="ORF">BLEM_0404</name>
</gene>
<name>A0A261FVE5_9BIFI</name>
<dbReference type="PANTHER" id="PTHR43362">
    <property type="entry name" value="MANNITOL DEHYDROGENASE DSF1-RELATED"/>
    <property type="match status" value="1"/>
</dbReference>
<dbReference type="PROSITE" id="PS50186">
    <property type="entry name" value="DEP"/>
    <property type="match status" value="1"/>
</dbReference>
<evidence type="ECO:0000313" key="4">
    <source>
        <dbReference type="EMBL" id="OZG63139.1"/>
    </source>
</evidence>
<dbReference type="InterPro" id="IPR013328">
    <property type="entry name" value="6PGD_dom2"/>
</dbReference>
<comment type="catalytic activity">
    <reaction evidence="2">
        <text>D-mannitol 1-phosphate + NAD(+) = beta-D-fructose 6-phosphate + NADH + H(+)</text>
        <dbReference type="Rhea" id="RHEA:19661"/>
        <dbReference type="ChEBI" id="CHEBI:15378"/>
        <dbReference type="ChEBI" id="CHEBI:57540"/>
        <dbReference type="ChEBI" id="CHEBI:57634"/>
        <dbReference type="ChEBI" id="CHEBI:57945"/>
        <dbReference type="ChEBI" id="CHEBI:61381"/>
        <dbReference type="EC" id="1.1.1.17"/>
    </reaction>
</comment>
<dbReference type="Pfam" id="PF01232">
    <property type="entry name" value="Mannitol_dh"/>
    <property type="match status" value="1"/>
</dbReference>
<dbReference type="Proteomes" id="UP000216352">
    <property type="component" value="Unassembled WGS sequence"/>
</dbReference>
<evidence type="ECO:0000259" key="3">
    <source>
        <dbReference type="PROSITE" id="PS50186"/>
    </source>
</evidence>
<dbReference type="Gene3D" id="1.10.1040.10">
    <property type="entry name" value="N-(1-d-carboxylethyl)-l-norvaline Dehydrogenase, domain 2"/>
    <property type="match status" value="1"/>
</dbReference>
<protein>
    <submittedName>
        <fullName evidence="4">Mannitol dehydrogenase</fullName>
    </submittedName>
</protein>
<dbReference type="InterPro" id="IPR013118">
    <property type="entry name" value="Mannitol_DH_C"/>
</dbReference>
<evidence type="ECO:0000256" key="1">
    <source>
        <dbReference type="ARBA" id="ARBA00023002"/>
    </source>
</evidence>
<evidence type="ECO:0000313" key="5">
    <source>
        <dbReference type="Proteomes" id="UP000216352"/>
    </source>
</evidence>
<dbReference type="InterPro" id="IPR000591">
    <property type="entry name" value="DEP_dom"/>
</dbReference>
<keyword evidence="1" id="KW-0560">Oxidoreductase</keyword>
<dbReference type="InterPro" id="IPR036291">
    <property type="entry name" value="NAD(P)-bd_dom_sf"/>
</dbReference>
<dbReference type="PANTHER" id="PTHR43362:SF1">
    <property type="entry name" value="MANNITOL DEHYDROGENASE 2-RELATED"/>
    <property type="match status" value="1"/>
</dbReference>
<dbReference type="GO" id="GO:0035556">
    <property type="term" value="P:intracellular signal transduction"/>
    <property type="evidence" value="ECO:0007669"/>
    <property type="project" value="InterPro"/>
</dbReference>
<dbReference type="RefSeq" id="WP_072724927.1">
    <property type="nucleotide sequence ID" value="NZ_BDIS01000011.1"/>
</dbReference>
<comment type="caution">
    <text evidence="4">The sequence shown here is derived from an EMBL/GenBank/DDBJ whole genome shotgun (WGS) entry which is preliminary data.</text>
</comment>
<dbReference type="SUPFAM" id="SSF51735">
    <property type="entry name" value="NAD(P)-binding Rossmann-fold domains"/>
    <property type="match status" value="1"/>
</dbReference>
<dbReference type="InterPro" id="IPR013131">
    <property type="entry name" value="Mannitol_DH_N"/>
</dbReference>
<reference evidence="4 5" key="1">
    <citation type="journal article" date="2017" name="BMC Genomics">
        <title>Comparative genomic and phylogenomic analyses of the Bifidobacteriaceae family.</title>
        <authorList>
            <person name="Lugli G.A."/>
            <person name="Milani C."/>
            <person name="Turroni F."/>
            <person name="Duranti S."/>
            <person name="Mancabelli L."/>
            <person name="Mangifesta M."/>
            <person name="Ferrario C."/>
            <person name="Modesto M."/>
            <person name="Mattarelli P."/>
            <person name="Jiri K."/>
            <person name="van Sinderen D."/>
            <person name="Ventura M."/>
        </authorList>
    </citation>
    <scope>NUCLEOTIDE SEQUENCE [LARGE SCALE GENOMIC DNA]</scope>
    <source>
        <strain evidence="4 5">DSM 28807</strain>
    </source>
</reference>
<feature type="domain" description="DEP" evidence="3">
    <location>
        <begin position="225"/>
        <end position="296"/>
    </location>
</feature>